<dbReference type="GO" id="GO:0009507">
    <property type="term" value="C:chloroplast"/>
    <property type="evidence" value="ECO:0007669"/>
    <property type="project" value="TreeGrafter"/>
</dbReference>
<protein>
    <recommendedName>
        <fullName evidence="13">O-fucosyltransferase family protein</fullName>
    </recommendedName>
</protein>
<proteinExistence type="inferred from homology"/>
<keyword evidence="12" id="KW-0119">Carbohydrate metabolism</keyword>
<name>A0A9N7ND15_STRHE</name>
<dbReference type="GO" id="GO:0006004">
    <property type="term" value="P:fucose metabolic process"/>
    <property type="evidence" value="ECO:0007669"/>
    <property type="project" value="UniProtKB-KW"/>
</dbReference>
<dbReference type="GO" id="GO:0016757">
    <property type="term" value="F:glycosyltransferase activity"/>
    <property type="evidence" value="ECO:0007669"/>
    <property type="project" value="UniProtKB-KW"/>
</dbReference>
<dbReference type="OrthoDB" id="743588at2759"/>
<organism evidence="15 16">
    <name type="scientific">Striga hermonthica</name>
    <name type="common">Purple witchweed</name>
    <name type="synonym">Buchnera hermonthica</name>
    <dbReference type="NCBI Taxonomy" id="68872"/>
    <lineage>
        <taxon>Eukaryota</taxon>
        <taxon>Viridiplantae</taxon>
        <taxon>Streptophyta</taxon>
        <taxon>Embryophyta</taxon>
        <taxon>Tracheophyta</taxon>
        <taxon>Spermatophyta</taxon>
        <taxon>Magnoliopsida</taxon>
        <taxon>eudicotyledons</taxon>
        <taxon>Gunneridae</taxon>
        <taxon>Pentapetalae</taxon>
        <taxon>asterids</taxon>
        <taxon>lamiids</taxon>
        <taxon>Lamiales</taxon>
        <taxon>Orobanchaceae</taxon>
        <taxon>Buchnereae</taxon>
        <taxon>Striga</taxon>
    </lineage>
</organism>
<keyword evidence="16" id="KW-1185">Reference proteome</keyword>
<feature type="compositionally biased region" description="Acidic residues" evidence="14">
    <location>
        <begin position="463"/>
        <end position="485"/>
    </location>
</feature>
<keyword evidence="7" id="KW-0735">Signal-anchor</keyword>
<dbReference type="GO" id="GO:0005794">
    <property type="term" value="C:Golgi apparatus"/>
    <property type="evidence" value="ECO:0007669"/>
    <property type="project" value="TreeGrafter"/>
</dbReference>
<dbReference type="PANTHER" id="PTHR31741">
    <property type="entry name" value="OS02G0726500 PROTEIN-RELATED"/>
    <property type="match status" value="1"/>
</dbReference>
<evidence type="ECO:0000256" key="6">
    <source>
        <dbReference type="ARBA" id="ARBA00022692"/>
    </source>
</evidence>
<keyword evidence="9" id="KW-0472">Membrane</keyword>
<evidence type="ECO:0000256" key="7">
    <source>
        <dbReference type="ARBA" id="ARBA00022968"/>
    </source>
</evidence>
<evidence type="ECO:0000256" key="1">
    <source>
        <dbReference type="ARBA" id="ARBA00004606"/>
    </source>
</evidence>
<comment type="caution">
    <text evidence="15">The sequence shown here is derived from an EMBL/GenBank/DDBJ whole genome shotgun (WGS) entry which is preliminary data.</text>
</comment>
<keyword evidence="10" id="KW-0325">Glycoprotein</keyword>
<evidence type="ECO:0000256" key="2">
    <source>
        <dbReference type="ARBA" id="ARBA00004881"/>
    </source>
</evidence>
<evidence type="ECO:0000256" key="10">
    <source>
        <dbReference type="ARBA" id="ARBA00023180"/>
    </source>
</evidence>
<accession>A0A9N7ND15</accession>
<comment type="similarity">
    <text evidence="3">Belongs to the glycosyltransferase GT106 family.</text>
</comment>
<reference evidence="15" key="1">
    <citation type="submission" date="2019-12" db="EMBL/GenBank/DDBJ databases">
        <authorList>
            <person name="Scholes J."/>
        </authorList>
    </citation>
    <scope>NUCLEOTIDE SEQUENCE</scope>
</reference>
<evidence type="ECO:0000256" key="9">
    <source>
        <dbReference type="ARBA" id="ARBA00023136"/>
    </source>
</evidence>
<dbReference type="PROSITE" id="PS51257">
    <property type="entry name" value="PROKAR_LIPOPROTEIN"/>
    <property type="match status" value="1"/>
</dbReference>
<dbReference type="GO" id="GO:0016020">
    <property type="term" value="C:membrane"/>
    <property type="evidence" value="ECO:0007669"/>
    <property type="project" value="UniProtKB-SubCell"/>
</dbReference>
<feature type="compositionally biased region" description="Polar residues" evidence="14">
    <location>
        <begin position="452"/>
        <end position="462"/>
    </location>
</feature>
<dbReference type="AlphaFoldDB" id="A0A9N7ND15"/>
<evidence type="ECO:0000256" key="8">
    <source>
        <dbReference type="ARBA" id="ARBA00022989"/>
    </source>
</evidence>
<keyword evidence="8" id="KW-1133">Transmembrane helix</keyword>
<keyword evidence="6" id="KW-0812">Transmembrane</keyword>
<dbReference type="Proteomes" id="UP001153555">
    <property type="component" value="Unassembled WGS sequence"/>
</dbReference>
<dbReference type="EMBL" id="CACSLK010027624">
    <property type="protein sequence ID" value="CAA0826564.1"/>
    <property type="molecule type" value="Genomic_DNA"/>
</dbReference>
<keyword evidence="4" id="KW-0328">Glycosyltransferase</keyword>
<keyword evidence="5" id="KW-0808">Transferase</keyword>
<evidence type="ECO:0000256" key="13">
    <source>
        <dbReference type="ARBA" id="ARBA00030350"/>
    </source>
</evidence>
<evidence type="ECO:0000256" key="4">
    <source>
        <dbReference type="ARBA" id="ARBA00022676"/>
    </source>
</evidence>
<gene>
    <name evidence="15" type="ORF">SHERM_01764</name>
</gene>
<evidence type="ECO:0000256" key="14">
    <source>
        <dbReference type="SAM" id="MobiDB-lite"/>
    </source>
</evidence>
<evidence type="ECO:0000256" key="3">
    <source>
        <dbReference type="ARBA" id="ARBA00007737"/>
    </source>
</evidence>
<evidence type="ECO:0000256" key="12">
    <source>
        <dbReference type="ARBA" id="ARBA00023277"/>
    </source>
</evidence>
<evidence type="ECO:0000313" key="16">
    <source>
        <dbReference type="Proteomes" id="UP001153555"/>
    </source>
</evidence>
<evidence type="ECO:0000313" key="15">
    <source>
        <dbReference type="EMBL" id="CAA0826564.1"/>
    </source>
</evidence>
<evidence type="ECO:0000256" key="5">
    <source>
        <dbReference type="ARBA" id="ARBA00022679"/>
    </source>
</evidence>
<comment type="pathway">
    <text evidence="2">Glycan metabolism.</text>
</comment>
<dbReference type="PANTHER" id="PTHR31741:SF6">
    <property type="entry name" value="PROTEIN EMBRYO SAC DEVELOPMENT ARREST 30"/>
    <property type="match status" value="1"/>
</dbReference>
<dbReference type="InterPro" id="IPR019378">
    <property type="entry name" value="GDP-Fuc_O-FucTrfase"/>
</dbReference>
<keyword evidence="11" id="KW-0294">Fucose metabolism</keyword>
<comment type="subcellular location">
    <subcellularLocation>
        <location evidence="1">Membrane</location>
        <topology evidence="1">Single-pass type II membrane protein</topology>
    </subcellularLocation>
</comment>
<feature type="region of interest" description="Disordered" evidence="14">
    <location>
        <begin position="445"/>
        <end position="503"/>
    </location>
</feature>
<evidence type="ECO:0000256" key="11">
    <source>
        <dbReference type="ARBA" id="ARBA00023253"/>
    </source>
</evidence>
<dbReference type="Pfam" id="PF10250">
    <property type="entry name" value="O-FucT"/>
    <property type="match status" value="1"/>
</dbReference>
<sequence length="503" mass="56785">MVWSEKIMMKSKLKWAVLGVLVLSCASIMVHLFLAKSRTRFAQYGVGTISTEDLNPIDNSGRKGVGYRRLWGKVNNLEPLPSVNFAVPVYRLKLTKILNAVPNEQNNGFIYAKIHGGFEKIRTSICDLVAVSRLLNATLVIPEIQESTQSKGISSKFKSFSYLYDEEKFIKALASDVIIVKNLPSSLSEGRKRKQYPIFKPKSSSAPKYFLHEVLPKLKTAKVIGKLDLAHIIGPETQLPSDTFEFPLTKSGKELKEEWDKAGPRPRPLPPPPEWPIYRHEKEGWYGWIAEKESKPDPTPNNLRDQAHRLLWDALDYIVSVEADAFFPGFDNDGSGLPDFSSLVMGHRLFKTASSRTYRPDRNYITKLINTTSDHLYHPPRNWTLTVREHLNKSISENGILQESQRAKPKSFLSHPLPECSCSTVKNADFQKGTKLQTLYSVQESCPPGLEQSPTTVISQDSTGDDNETQEDENDTDLQEPDDNSQVDTVPSVQQHEEMDPDD</sequence>